<feature type="chain" id="PRO_5045399761" evidence="1">
    <location>
        <begin position="20"/>
        <end position="298"/>
    </location>
</feature>
<protein>
    <submittedName>
        <fullName evidence="2">Uncharacterized protein</fullName>
    </submittedName>
</protein>
<keyword evidence="3" id="KW-1185">Reference proteome</keyword>
<name>A0ABR6HLJ2_9RHOB</name>
<organism evidence="2 3">
    <name type="scientific">Limimaricola variabilis</name>
    <dbReference type="NCBI Taxonomy" id="1492771"/>
    <lineage>
        <taxon>Bacteria</taxon>
        <taxon>Pseudomonadati</taxon>
        <taxon>Pseudomonadota</taxon>
        <taxon>Alphaproteobacteria</taxon>
        <taxon>Rhodobacterales</taxon>
        <taxon>Paracoccaceae</taxon>
        <taxon>Limimaricola</taxon>
    </lineage>
</organism>
<accession>A0ABR6HLJ2</accession>
<dbReference type="RefSeq" id="WP_183470393.1">
    <property type="nucleotide sequence ID" value="NZ_JACIBX010000002.1"/>
</dbReference>
<gene>
    <name evidence="2" type="ORF">FHS00_000970</name>
</gene>
<proteinExistence type="predicted"/>
<evidence type="ECO:0000313" key="2">
    <source>
        <dbReference type="EMBL" id="MBB3711408.1"/>
    </source>
</evidence>
<evidence type="ECO:0000256" key="1">
    <source>
        <dbReference type="SAM" id="SignalP"/>
    </source>
</evidence>
<keyword evidence="1" id="KW-0732">Signal</keyword>
<dbReference type="Proteomes" id="UP000576152">
    <property type="component" value="Unassembled WGS sequence"/>
</dbReference>
<sequence>MAVLRFLATAAGCAAAAFAIGQFMENGVSRAQATPVDLPETFPEAPVLIAARVEAPPVPNIVFDRPQAPRDPARLAGIAAPRVARDCGLALSAEPRPGAMALLQVAAPCARDARLTLRHQGLTVTLLTDDEGRAETLFPALAKRAVFMAEANGASAVAAADIADLAEWRRVALQSDGGEGLSLHALAPGARHGGEGHLSRDMPASASGAAVIVLGDPAAPLPRLVEIYSAPTGERAAVSVEIEVTEANCGRPVAAELLQSGDRGPAGTGIELTLPGCDAVGELLVLQNPEPGMTVASR</sequence>
<dbReference type="EMBL" id="JACIBX010000002">
    <property type="protein sequence ID" value="MBB3711408.1"/>
    <property type="molecule type" value="Genomic_DNA"/>
</dbReference>
<evidence type="ECO:0000313" key="3">
    <source>
        <dbReference type="Proteomes" id="UP000576152"/>
    </source>
</evidence>
<reference evidence="2 3" key="1">
    <citation type="submission" date="2020-08" db="EMBL/GenBank/DDBJ databases">
        <title>Genomic Encyclopedia of Type Strains, Phase III (KMG-III): the genomes of soil and plant-associated and newly described type strains.</title>
        <authorList>
            <person name="Whitman W."/>
        </authorList>
    </citation>
    <scope>NUCLEOTIDE SEQUENCE [LARGE SCALE GENOMIC DNA]</scope>
    <source>
        <strain evidence="2 3">CECT 8572</strain>
    </source>
</reference>
<comment type="caution">
    <text evidence="2">The sequence shown here is derived from an EMBL/GenBank/DDBJ whole genome shotgun (WGS) entry which is preliminary data.</text>
</comment>
<feature type="signal peptide" evidence="1">
    <location>
        <begin position="1"/>
        <end position="19"/>
    </location>
</feature>